<name>A0ABD6CVY8_9EURY</name>
<dbReference type="Proteomes" id="UP001597075">
    <property type="component" value="Unassembled WGS sequence"/>
</dbReference>
<evidence type="ECO:0000313" key="2">
    <source>
        <dbReference type="EMBL" id="MFD1632933.1"/>
    </source>
</evidence>
<feature type="non-terminal residue" evidence="2">
    <location>
        <position position="296"/>
    </location>
</feature>
<sequence length="296" mass="32425">MQTRLLVATAAAVCLVALAGCSQPAGSLSMEPVNDTELADHASTKVSEDELAEAHERGPQPQVLSRAVQNESATVAATDPPHKNNSTVYRTGDRFYTLSYTIVGTTSGREVTYRFDRNATTDEADRNGWATVAYDDLPPVDRAMLRTLLSVITAEEGSRSSIEERRTYSPAELNQSVIADQQYDAIRYDGTLVEVDVASSEPRSLTVYRYRPRSVATTTDAYATCLQDEYVFALSGLDPNTREAVNEAANGTYRAENTSDTAFRSLIETFHSSTAVSANTASGSWITRYKGRLYWV</sequence>
<gene>
    <name evidence="2" type="ORF">ACFSBJ_04180</name>
</gene>
<feature type="region of interest" description="Disordered" evidence="1">
    <location>
        <begin position="41"/>
        <end position="88"/>
    </location>
</feature>
<keyword evidence="3" id="KW-1185">Reference proteome</keyword>
<organism evidence="2 3">
    <name type="scientific">Haloplanus ruber</name>
    <dbReference type="NCBI Taxonomy" id="869892"/>
    <lineage>
        <taxon>Archaea</taxon>
        <taxon>Methanobacteriati</taxon>
        <taxon>Methanobacteriota</taxon>
        <taxon>Stenosarchaea group</taxon>
        <taxon>Halobacteria</taxon>
        <taxon>Halobacteriales</taxon>
        <taxon>Haloferacaceae</taxon>
        <taxon>Haloplanus</taxon>
    </lineage>
</organism>
<evidence type="ECO:0000256" key="1">
    <source>
        <dbReference type="SAM" id="MobiDB-lite"/>
    </source>
</evidence>
<dbReference type="RefSeq" id="WP_379823298.1">
    <property type="nucleotide sequence ID" value="NZ_JBHUDL010000005.1"/>
</dbReference>
<feature type="compositionally biased region" description="Basic and acidic residues" evidence="1">
    <location>
        <begin position="41"/>
        <end position="58"/>
    </location>
</feature>
<evidence type="ECO:0000313" key="3">
    <source>
        <dbReference type="Proteomes" id="UP001597075"/>
    </source>
</evidence>
<comment type="caution">
    <text evidence="2">The sequence shown here is derived from an EMBL/GenBank/DDBJ whole genome shotgun (WGS) entry which is preliminary data.</text>
</comment>
<accession>A0ABD6CVY8</accession>
<reference evidence="2 3" key="1">
    <citation type="journal article" date="2019" name="Int. J. Syst. Evol. Microbiol.">
        <title>The Global Catalogue of Microorganisms (GCM) 10K type strain sequencing project: providing services to taxonomists for standard genome sequencing and annotation.</title>
        <authorList>
            <consortium name="The Broad Institute Genomics Platform"/>
            <consortium name="The Broad Institute Genome Sequencing Center for Infectious Disease"/>
            <person name="Wu L."/>
            <person name="Ma J."/>
        </authorList>
    </citation>
    <scope>NUCLEOTIDE SEQUENCE [LARGE SCALE GENOMIC DNA]</scope>
    <source>
        <strain evidence="2 3">CGMCC 1.10594</strain>
    </source>
</reference>
<dbReference type="EMBL" id="JBHUDL010000005">
    <property type="protein sequence ID" value="MFD1632933.1"/>
    <property type="molecule type" value="Genomic_DNA"/>
</dbReference>
<dbReference type="PROSITE" id="PS51257">
    <property type="entry name" value="PROKAR_LIPOPROTEIN"/>
    <property type="match status" value="1"/>
</dbReference>
<dbReference type="AlphaFoldDB" id="A0ABD6CVY8"/>
<protein>
    <submittedName>
        <fullName evidence="2">Uncharacterized protein</fullName>
    </submittedName>
</protein>
<proteinExistence type="predicted"/>